<keyword evidence="8" id="KW-1185">Reference proteome</keyword>
<dbReference type="KEGG" id="tmn:UCRPA7_2296"/>
<dbReference type="PRINTS" id="PR00385">
    <property type="entry name" value="P450"/>
</dbReference>
<evidence type="ECO:0000256" key="2">
    <source>
        <dbReference type="ARBA" id="ARBA00022723"/>
    </source>
</evidence>
<feature type="binding site" description="axial binding residue" evidence="5">
    <location>
        <position position="454"/>
    </location>
    <ligand>
        <name>heme</name>
        <dbReference type="ChEBI" id="CHEBI:30413"/>
    </ligand>
    <ligandPart>
        <name>Fe</name>
        <dbReference type="ChEBI" id="CHEBI:18248"/>
    </ligandPart>
</feature>
<organism evidence="7 8">
    <name type="scientific">Phaeoacremonium minimum (strain UCR-PA7)</name>
    <name type="common">Esca disease fungus</name>
    <name type="synonym">Togninia minima</name>
    <dbReference type="NCBI Taxonomy" id="1286976"/>
    <lineage>
        <taxon>Eukaryota</taxon>
        <taxon>Fungi</taxon>
        <taxon>Dikarya</taxon>
        <taxon>Ascomycota</taxon>
        <taxon>Pezizomycotina</taxon>
        <taxon>Sordariomycetes</taxon>
        <taxon>Sordariomycetidae</taxon>
        <taxon>Togniniales</taxon>
        <taxon>Togniniaceae</taxon>
        <taxon>Phaeoacremonium</taxon>
    </lineage>
</organism>
<dbReference type="Proteomes" id="UP000014074">
    <property type="component" value="Unassembled WGS sequence"/>
</dbReference>
<name>R8BS69_PHAM7</name>
<dbReference type="InterPro" id="IPR002401">
    <property type="entry name" value="Cyt_P450_E_grp-I"/>
</dbReference>
<dbReference type="Pfam" id="PF00067">
    <property type="entry name" value="p450"/>
    <property type="match status" value="1"/>
</dbReference>
<keyword evidence="5 6" id="KW-0349">Heme</keyword>
<reference evidence="8" key="1">
    <citation type="journal article" date="2013" name="Genome Announc.">
        <title>Draft genome sequence of the ascomycete Phaeoacremonium aleophilum strain UCR-PA7, a causal agent of the esca disease complex in grapevines.</title>
        <authorList>
            <person name="Blanco-Ulate B."/>
            <person name="Rolshausen P."/>
            <person name="Cantu D."/>
        </authorList>
    </citation>
    <scope>NUCLEOTIDE SEQUENCE [LARGE SCALE GENOMIC DNA]</scope>
    <source>
        <strain evidence="8">UCR-PA7</strain>
    </source>
</reference>
<dbReference type="GO" id="GO:0016705">
    <property type="term" value="F:oxidoreductase activity, acting on paired donors, with incorporation or reduction of molecular oxygen"/>
    <property type="evidence" value="ECO:0007669"/>
    <property type="project" value="InterPro"/>
</dbReference>
<dbReference type="GO" id="GO:0005506">
    <property type="term" value="F:iron ion binding"/>
    <property type="evidence" value="ECO:0007669"/>
    <property type="project" value="InterPro"/>
</dbReference>
<dbReference type="GO" id="GO:0020037">
    <property type="term" value="F:heme binding"/>
    <property type="evidence" value="ECO:0007669"/>
    <property type="project" value="InterPro"/>
</dbReference>
<evidence type="ECO:0000256" key="5">
    <source>
        <dbReference type="PIRSR" id="PIRSR602401-1"/>
    </source>
</evidence>
<dbReference type="PRINTS" id="PR00463">
    <property type="entry name" value="EP450I"/>
</dbReference>
<evidence type="ECO:0000313" key="7">
    <source>
        <dbReference type="EMBL" id="EOO02174.1"/>
    </source>
</evidence>
<accession>R8BS69</accession>
<dbReference type="GO" id="GO:0004497">
    <property type="term" value="F:monooxygenase activity"/>
    <property type="evidence" value="ECO:0007669"/>
    <property type="project" value="UniProtKB-KW"/>
</dbReference>
<dbReference type="InterPro" id="IPR001128">
    <property type="entry name" value="Cyt_P450"/>
</dbReference>
<dbReference type="HOGENOM" id="CLU_001570_27_2_1"/>
<dbReference type="GeneID" id="19322529"/>
<sequence length="494" mass="55361">MVLLSGSTPWLIGGVLLLSLVFRTLFGGSRIRRDGVALKKPPNTLPLVGNGLLFLQARQKLFSWFVKCERIFGHETFEISVPTLPPGVVINDPRNLEFVYKHEGTFGKGEFVKRPLADLFGRHGIINSDGELWRVQRRAGMQFLNAANLRVLTDIALPQYLADSIGYLGKRANGQVVVDLQTVFHEITSQLMGKMAYNMEMHADDEFTVAFDYASGGTAERIQNPLWYITEIFSGAKLRKSIAIVKAYGQQIVSNAVKDRQQGKSRSLTASENKLDEISGSLIQSLLDSIGDESMVADSALNYLSAGRDTVAQALTWVFYLLMRHRYAAAKVRKEVQELLRDHDASFGSQDVDPTLFNPAVMPYTMAVFYETLRLYPPIPFEIRQADHAITLPDGTFLPKGSVLVWCTWAMNRSKMTFGEDADAFRPERWLVDGSFVSKSASEFPTFNGGARTCLGKRMADLIAVQVIATLSWLFDFMPAEDGERNRHDFTRYL</sequence>
<protein>
    <submittedName>
        <fullName evidence="7">Putative cytochrome p450 protein</fullName>
    </submittedName>
</protein>
<keyword evidence="2 5" id="KW-0479">Metal-binding</keyword>
<keyword evidence="4 5" id="KW-0408">Iron</keyword>
<comment type="similarity">
    <text evidence="1 6">Belongs to the cytochrome P450 family.</text>
</comment>
<dbReference type="PANTHER" id="PTHR24296">
    <property type="entry name" value="CYTOCHROME P450"/>
    <property type="match status" value="1"/>
</dbReference>
<dbReference type="OrthoDB" id="1470350at2759"/>
<keyword evidence="3 6" id="KW-0560">Oxidoreductase</keyword>
<dbReference type="InterPro" id="IPR036396">
    <property type="entry name" value="Cyt_P450_sf"/>
</dbReference>
<proteinExistence type="inferred from homology"/>
<evidence type="ECO:0000256" key="6">
    <source>
        <dbReference type="RuleBase" id="RU000461"/>
    </source>
</evidence>
<dbReference type="SUPFAM" id="SSF48264">
    <property type="entry name" value="Cytochrome P450"/>
    <property type="match status" value="1"/>
</dbReference>
<evidence type="ECO:0000256" key="3">
    <source>
        <dbReference type="ARBA" id="ARBA00023002"/>
    </source>
</evidence>
<dbReference type="EMBL" id="KB932929">
    <property type="protein sequence ID" value="EOO02174.1"/>
    <property type="molecule type" value="Genomic_DNA"/>
</dbReference>
<dbReference type="Gene3D" id="1.10.630.10">
    <property type="entry name" value="Cytochrome P450"/>
    <property type="match status" value="1"/>
</dbReference>
<dbReference type="PROSITE" id="PS00086">
    <property type="entry name" value="CYTOCHROME_P450"/>
    <property type="match status" value="1"/>
</dbReference>
<evidence type="ECO:0000256" key="1">
    <source>
        <dbReference type="ARBA" id="ARBA00010617"/>
    </source>
</evidence>
<evidence type="ECO:0000256" key="4">
    <source>
        <dbReference type="ARBA" id="ARBA00023004"/>
    </source>
</evidence>
<gene>
    <name evidence="7" type="ORF">UCRPA7_2296</name>
</gene>
<dbReference type="AlphaFoldDB" id="R8BS69"/>
<dbReference type="InterPro" id="IPR017972">
    <property type="entry name" value="Cyt_P450_CS"/>
</dbReference>
<keyword evidence="6" id="KW-0503">Monooxygenase</keyword>
<dbReference type="eggNOG" id="KOG0157">
    <property type="taxonomic scope" value="Eukaryota"/>
</dbReference>
<dbReference type="RefSeq" id="XP_007913043.1">
    <property type="nucleotide sequence ID" value="XM_007914852.1"/>
</dbReference>
<evidence type="ECO:0000313" key="8">
    <source>
        <dbReference type="Proteomes" id="UP000014074"/>
    </source>
</evidence>
<dbReference type="GO" id="GO:0006629">
    <property type="term" value="P:lipid metabolic process"/>
    <property type="evidence" value="ECO:0007669"/>
    <property type="project" value="UniProtKB-ARBA"/>
</dbReference>
<comment type="cofactor">
    <cofactor evidence="5">
        <name>heme</name>
        <dbReference type="ChEBI" id="CHEBI:30413"/>
    </cofactor>
</comment>